<evidence type="ECO:0000259" key="1">
    <source>
        <dbReference type="Pfam" id="PF19289"/>
    </source>
</evidence>
<evidence type="ECO:0000313" key="2">
    <source>
        <dbReference type="EMBL" id="MBM9466415.1"/>
    </source>
</evidence>
<dbReference type="GO" id="GO:0008237">
    <property type="term" value="F:metallopeptidase activity"/>
    <property type="evidence" value="ECO:0007669"/>
    <property type="project" value="InterPro"/>
</dbReference>
<reference evidence="2" key="1">
    <citation type="submission" date="2021-01" db="EMBL/GenBank/DDBJ databases">
        <title>YIM 132084 draft genome.</title>
        <authorList>
            <person name="An D."/>
        </authorList>
    </citation>
    <scope>NUCLEOTIDE SEQUENCE</scope>
    <source>
        <strain evidence="2">YIM 132084</strain>
    </source>
</reference>
<proteinExistence type="predicted"/>
<dbReference type="InterPro" id="IPR036059">
    <property type="entry name" value="TldD/PmbA_sf"/>
</dbReference>
<sequence>MSHISTPQQLVEAALAAAATEPGECIVVVQPSSQANLRWANNTATTNGMSTALDWWVVAVVDGAVGTVAAARDAAGASDSVTEVVVATHRAARDAAGSGRARDEQPLIRPEDAAGAQDFDLPPEHTSFDAFTGLLPTLRQAFDTARRADRILYGFARHEQHTVYLGTSTGVRVRWVQPTGTVELNAKSADLTRSSWAGVSAPEMTGIDIAAMAVDLDRRLEWARRTVDLPAGRYDTALPPTAVADFLILLAWGAGARAAHEGRSAFSAQGGATRLGERLTGLPLTLAADPADPTHPTAPFLTATASSDDVSVFDNGAPIGRLEFLRDGVLSGLIRSRADAAEFGGAASPFAGNLALTGGQDGRDVLDLVAGMDRGLLVTSQWYLREVDPQTMLTTGVTRDGVFLVEGGEVVGATPNYRFNMSPLDVLRQAEAVGATVPTLSREWSDWFTRTAMPPMLVRDFNMSSVSQAQ</sequence>
<dbReference type="Pfam" id="PF19289">
    <property type="entry name" value="PmbA_TldD_3rd"/>
    <property type="match status" value="1"/>
</dbReference>
<dbReference type="EMBL" id="JAERWK010000005">
    <property type="protein sequence ID" value="MBM9466415.1"/>
    <property type="molecule type" value="Genomic_DNA"/>
</dbReference>
<dbReference type="AlphaFoldDB" id="A0A938YEL0"/>
<accession>A0A938YEL0</accession>
<feature type="domain" description="Metalloprotease TldD/E C-terminal" evidence="1">
    <location>
        <begin position="232"/>
        <end position="464"/>
    </location>
</feature>
<protein>
    <submittedName>
        <fullName evidence="2">TldD/PmbA family protein</fullName>
    </submittedName>
</protein>
<gene>
    <name evidence="2" type="ORF">JL106_03865</name>
</gene>
<dbReference type="SUPFAM" id="SSF111283">
    <property type="entry name" value="Putative modulator of DNA gyrase, PmbA/TldD"/>
    <property type="match status" value="1"/>
</dbReference>
<dbReference type="PANTHER" id="PTHR43666:SF1">
    <property type="entry name" value="CONSERVED PROTEIN"/>
    <property type="match status" value="1"/>
</dbReference>
<organism evidence="2 3">
    <name type="scientific">Nakamurella leprariae</name>
    <dbReference type="NCBI Taxonomy" id="2803911"/>
    <lineage>
        <taxon>Bacteria</taxon>
        <taxon>Bacillati</taxon>
        <taxon>Actinomycetota</taxon>
        <taxon>Actinomycetes</taxon>
        <taxon>Nakamurellales</taxon>
        <taxon>Nakamurellaceae</taxon>
        <taxon>Nakamurella</taxon>
    </lineage>
</organism>
<evidence type="ECO:0000313" key="3">
    <source>
        <dbReference type="Proteomes" id="UP000663792"/>
    </source>
</evidence>
<dbReference type="GO" id="GO:0006508">
    <property type="term" value="P:proteolysis"/>
    <property type="evidence" value="ECO:0007669"/>
    <property type="project" value="InterPro"/>
</dbReference>
<comment type="caution">
    <text evidence="2">The sequence shown here is derived from an EMBL/GenBank/DDBJ whole genome shotgun (WGS) entry which is preliminary data.</text>
</comment>
<dbReference type="PANTHER" id="PTHR43666">
    <property type="entry name" value="TLDD PROTEIN"/>
    <property type="match status" value="1"/>
</dbReference>
<name>A0A938YEL0_9ACTN</name>
<dbReference type="Proteomes" id="UP000663792">
    <property type="component" value="Unassembled WGS sequence"/>
</dbReference>
<keyword evidence="3" id="KW-1185">Reference proteome</keyword>
<dbReference type="InterPro" id="IPR045569">
    <property type="entry name" value="Metalloprtase-TldD/E_C"/>
</dbReference>
<dbReference type="RefSeq" id="WP_205259349.1">
    <property type="nucleotide sequence ID" value="NZ_JAERWK010000005.1"/>
</dbReference>